<reference evidence="2 3" key="1">
    <citation type="submission" date="2016-10" db="EMBL/GenBank/DDBJ databases">
        <authorList>
            <person name="de Groot N.N."/>
        </authorList>
    </citation>
    <scope>NUCLEOTIDE SEQUENCE [LARGE SCALE GENOMIC DNA]</scope>
    <source>
        <strain evidence="2 3">NLAE-zl-G419</strain>
    </source>
</reference>
<sequence>MDFKDIIIISATIIFVVLTIKFMPNNPLSIMTNYIKTCFKIKVNN</sequence>
<keyword evidence="3" id="KW-1185">Reference proteome</keyword>
<feature type="transmembrane region" description="Helical" evidence="1">
    <location>
        <begin position="6"/>
        <end position="23"/>
    </location>
</feature>
<evidence type="ECO:0000313" key="2">
    <source>
        <dbReference type="EMBL" id="SFF86729.1"/>
    </source>
</evidence>
<accession>A0A1I2M7D4</accession>
<dbReference type="EMBL" id="FOOE01000013">
    <property type="protein sequence ID" value="SFF86729.1"/>
    <property type="molecule type" value="Genomic_DNA"/>
</dbReference>
<organism evidence="2 3">
    <name type="scientific">Clostridium cadaveris</name>
    <dbReference type="NCBI Taxonomy" id="1529"/>
    <lineage>
        <taxon>Bacteria</taxon>
        <taxon>Bacillati</taxon>
        <taxon>Bacillota</taxon>
        <taxon>Clostridia</taxon>
        <taxon>Eubacteriales</taxon>
        <taxon>Clostridiaceae</taxon>
        <taxon>Clostridium</taxon>
    </lineage>
</organism>
<keyword evidence="1" id="KW-1133">Transmembrane helix</keyword>
<keyword evidence="1" id="KW-0472">Membrane</keyword>
<gene>
    <name evidence="2" type="ORF">SAMN04487885_11332</name>
</gene>
<evidence type="ECO:0000313" key="3">
    <source>
        <dbReference type="Proteomes" id="UP000182135"/>
    </source>
</evidence>
<dbReference type="AlphaFoldDB" id="A0A1I2M7D4"/>
<protein>
    <submittedName>
        <fullName evidence="2">Uncharacterized protein</fullName>
    </submittedName>
</protein>
<dbReference type="STRING" id="1529.SAMN04487885_11332"/>
<proteinExistence type="predicted"/>
<dbReference type="Proteomes" id="UP000182135">
    <property type="component" value="Unassembled WGS sequence"/>
</dbReference>
<name>A0A1I2M7D4_9CLOT</name>
<keyword evidence="1" id="KW-0812">Transmembrane</keyword>
<evidence type="ECO:0000256" key="1">
    <source>
        <dbReference type="SAM" id="Phobius"/>
    </source>
</evidence>